<organism evidence="2 3">
    <name type="scientific">Epichloe festucae (strain Fl1)</name>
    <dbReference type="NCBI Taxonomy" id="877507"/>
    <lineage>
        <taxon>Eukaryota</taxon>
        <taxon>Fungi</taxon>
        <taxon>Dikarya</taxon>
        <taxon>Ascomycota</taxon>
        <taxon>Pezizomycotina</taxon>
        <taxon>Sordariomycetes</taxon>
        <taxon>Hypocreomycetidae</taxon>
        <taxon>Hypocreales</taxon>
        <taxon>Clavicipitaceae</taxon>
        <taxon>Epichloe</taxon>
    </lineage>
</organism>
<keyword evidence="1" id="KW-0732">Signal</keyword>
<sequence>MRPVFALLPVILPLVVAKFHDMCACHSIKESGAKLKYDWELTMNNCMENFAGAAPYDHGLGNCVALPNFSIEGERFETDCYQLGVKDGFHPVDPKTGYMMGDKIIKVHWAEAKCHRLPR</sequence>
<gene>
    <name evidence="2" type="ORF">C2857_006381</name>
</gene>
<keyword evidence="3" id="KW-1185">Reference proteome</keyword>
<reference evidence="2 3" key="1">
    <citation type="journal article" date="2018" name="PLoS Genet.">
        <title>Repeat elements organise 3D genome structure and mediate transcription in the filamentous fungus Epichloe festucae.</title>
        <authorList>
            <person name="Winter D.J."/>
            <person name="Ganley A.R.D."/>
            <person name="Young C.A."/>
            <person name="Liachko I."/>
            <person name="Schardl C.L."/>
            <person name="Dupont P.Y."/>
            <person name="Berry D."/>
            <person name="Ram A."/>
            <person name="Scott B."/>
            <person name="Cox M.P."/>
        </authorList>
    </citation>
    <scope>NUCLEOTIDE SEQUENCE [LARGE SCALE GENOMIC DNA]</scope>
    <source>
        <strain evidence="2 3">Fl1</strain>
    </source>
</reference>
<accession>A0A7S9PSN8</accession>
<evidence type="ECO:0000256" key="1">
    <source>
        <dbReference type="SAM" id="SignalP"/>
    </source>
</evidence>
<evidence type="ECO:0000313" key="2">
    <source>
        <dbReference type="EMBL" id="QPG94561.1"/>
    </source>
</evidence>
<dbReference type="EMBL" id="CP031385">
    <property type="protein sequence ID" value="QPG94561.1"/>
    <property type="molecule type" value="Genomic_DNA"/>
</dbReference>
<evidence type="ECO:0000313" key="3">
    <source>
        <dbReference type="Proteomes" id="UP000594364"/>
    </source>
</evidence>
<name>A0A7S9PSN8_EPIFF</name>
<dbReference type="AlphaFoldDB" id="A0A7S9PSN8"/>
<dbReference type="OrthoDB" id="4802779at2759"/>
<feature type="signal peptide" evidence="1">
    <location>
        <begin position="1"/>
        <end position="17"/>
    </location>
</feature>
<feature type="chain" id="PRO_5034579396" evidence="1">
    <location>
        <begin position="18"/>
        <end position="119"/>
    </location>
</feature>
<proteinExistence type="predicted"/>
<protein>
    <submittedName>
        <fullName evidence="2">Uncharacterized protein</fullName>
    </submittedName>
</protein>
<dbReference type="Proteomes" id="UP000594364">
    <property type="component" value="Chromosome 1"/>
</dbReference>